<evidence type="ECO:0000313" key="3">
    <source>
        <dbReference type="Proteomes" id="UP000017862"/>
    </source>
</evidence>
<protein>
    <recommendedName>
        <fullName evidence="1">Bbp19-like phage domain-containing protein</fullName>
    </recommendedName>
</protein>
<dbReference type="Proteomes" id="UP000017862">
    <property type="component" value="Chromosome"/>
</dbReference>
<dbReference type="EMBL" id="CP006604">
    <property type="protein sequence ID" value="AHA28019.1"/>
    <property type="molecule type" value="Genomic_DNA"/>
</dbReference>
<keyword evidence="3" id="KW-1185">Reference proteome</keyword>
<accession>U6B4M3</accession>
<proteinExistence type="predicted"/>
<organism evidence="2 3">
    <name type="scientific">Candidatus Liberibacter americanus str. Sao Paulo</name>
    <dbReference type="NCBI Taxonomy" id="1261131"/>
    <lineage>
        <taxon>Bacteria</taxon>
        <taxon>Pseudomonadati</taxon>
        <taxon>Pseudomonadota</taxon>
        <taxon>Alphaproteobacteria</taxon>
        <taxon>Hyphomicrobiales</taxon>
        <taxon>Rhizobiaceae</taxon>
        <taxon>Liberibacter</taxon>
    </lineage>
</organism>
<evidence type="ECO:0000259" key="1">
    <source>
        <dbReference type="Pfam" id="PF25181"/>
    </source>
</evidence>
<gene>
    <name evidence="2" type="ORF">lam_673</name>
</gene>
<dbReference type="PATRIC" id="fig|1261131.3.peg.643"/>
<dbReference type="STRING" id="1261131.lam_673"/>
<dbReference type="HOGENOM" id="CLU_2258598_0_0_5"/>
<reference evidence="2 3" key="1">
    <citation type="journal article" date="2014" name="Mol. Plant Microbe Interact.">
        <title>The complete genome sequence of Candidatus Liberibacter americanus, associated with citrus Huanglongbing.</title>
        <authorList>
            <person name="Wulff N.A."/>
            <person name="Zhang S."/>
            <person name="Setubal J.C."/>
            <person name="Almeida N.F."/>
            <person name="Martins E.C."/>
            <person name="Harakava R."/>
            <person name="Kumar D."/>
            <person name="Rangel L.T."/>
            <person name="Foissac X."/>
            <person name="Bove J."/>
            <person name="Gabriel D.W."/>
        </authorList>
    </citation>
    <scope>NUCLEOTIDE SEQUENCE [LARGE SCALE GENOMIC DNA]</scope>
    <source>
        <strain evidence="2 3">Sao Paulo</strain>
    </source>
</reference>
<dbReference type="AlphaFoldDB" id="U6B4M3"/>
<dbReference type="KEGG" id="lar:lam_673"/>
<feature type="domain" description="Bbp19-like phage" evidence="1">
    <location>
        <begin position="37"/>
        <end position="97"/>
    </location>
</feature>
<evidence type="ECO:0000313" key="2">
    <source>
        <dbReference type="EMBL" id="AHA28019.1"/>
    </source>
</evidence>
<sequence>MIDIQKVKELANLQMEDVDDLALRELFEKAEANKADYKCVFSSEEGQRVFKDLMREGGLLEVSASVDTNQLAFEAGKRYMVVYIARTFSLTPDDIIQSVFGNS</sequence>
<dbReference type="InterPro" id="IPR057447">
    <property type="entry name" value="Bbp19-like_phage"/>
</dbReference>
<dbReference type="Pfam" id="PF25181">
    <property type="entry name" value="Phage_Bbp19"/>
    <property type="match status" value="1"/>
</dbReference>
<name>U6B4M3_9HYPH</name>